<name>A0AAX3ZCR6_STRRO</name>
<evidence type="ECO:0008006" key="3">
    <source>
        <dbReference type="Google" id="ProtNLM"/>
    </source>
</evidence>
<organism evidence="1 2">
    <name type="scientific">Streptomyces rochei</name>
    <name type="common">Streptomyces parvullus</name>
    <dbReference type="NCBI Taxonomy" id="1928"/>
    <lineage>
        <taxon>Bacteria</taxon>
        <taxon>Bacillati</taxon>
        <taxon>Actinomycetota</taxon>
        <taxon>Actinomycetes</taxon>
        <taxon>Kitasatosporales</taxon>
        <taxon>Streptomycetaceae</taxon>
        <taxon>Streptomyces</taxon>
        <taxon>Streptomyces rochei group</taxon>
    </lineage>
</organism>
<dbReference type="InterPro" id="IPR032710">
    <property type="entry name" value="NTF2-like_dom_sf"/>
</dbReference>
<dbReference type="AlphaFoldDB" id="A0AAX3ZCR6"/>
<dbReference type="GeneID" id="90940716"/>
<evidence type="ECO:0000313" key="1">
    <source>
        <dbReference type="EMBL" id="WMC84358.1"/>
    </source>
</evidence>
<sequence length="116" mass="13077">MNEDFLIRHHEHLTAWLRDGEADRLDAFLRAHHETFTLVTTEGAVLGLETLRHALRGSGGSRPGLSIRIEDITRITSEVYRFVERHLVDDSVVDERVVTAVMEDGSLLSVQETARG</sequence>
<proteinExistence type="predicted"/>
<dbReference type="SUPFAM" id="SSF54427">
    <property type="entry name" value="NTF2-like"/>
    <property type="match status" value="1"/>
</dbReference>
<dbReference type="RefSeq" id="WP_136234981.1">
    <property type="nucleotide sequence ID" value="NZ_CP121271.1"/>
</dbReference>
<accession>A0AAX3ZCR6</accession>
<dbReference type="Gene3D" id="3.10.450.50">
    <property type="match status" value="1"/>
</dbReference>
<dbReference type="Proteomes" id="UP001231701">
    <property type="component" value="Chromosome"/>
</dbReference>
<evidence type="ECO:0000313" key="2">
    <source>
        <dbReference type="Proteomes" id="UP001231701"/>
    </source>
</evidence>
<reference evidence="1" key="1">
    <citation type="submission" date="2023-03" db="EMBL/GenBank/DDBJ databases">
        <title>Borrelidin-producing and root-colonizing Streptomyces rochei is a potent biopesticide for soil-borne oomycete-caused plant diseases.</title>
        <authorList>
            <person name="Zhou D."/>
            <person name="Wang X."/>
            <person name="Navarro-Munoz J.C."/>
            <person name="Li W."/>
            <person name="Li J."/>
            <person name="Jiu M."/>
            <person name="Deng S."/>
            <person name="Ye Y."/>
            <person name="Daly P."/>
            <person name="Wei L."/>
        </authorList>
    </citation>
    <scope>NUCLEOTIDE SEQUENCE</scope>
    <source>
        <strain evidence="1">JK1</strain>
    </source>
</reference>
<protein>
    <recommendedName>
        <fullName evidence="3">DUF4440 domain-containing protein</fullName>
    </recommendedName>
</protein>
<gene>
    <name evidence="1" type="ORF">P7W03_01785</name>
</gene>
<dbReference type="EMBL" id="CP121271">
    <property type="protein sequence ID" value="WMC84358.1"/>
    <property type="molecule type" value="Genomic_DNA"/>
</dbReference>